<dbReference type="OrthoDB" id="206213at2759"/>
<dbReference type="GO" id="GO:0019509">
    <property type="term" value="P:L-methionine salvage from methylthioadenosine"/>
    <property type="evidence" value="ECO:0007669"/>
    <property type="project" value="TreeGrafter"/>
</dbReference>
<reference evidence="5" key="1">
    <citation type="journal article" date="2017" name="Genome Biol.">
        <title>Comparative genomics reveals high biological diversity and specific adaptations in the industrially and medically important fungal genus Aspergillus.</title>
        <authorList>
            <person name="de Vries R.P."/>
            <person name="Riley R."/>
            <person name="Wiebenga A."/>
            <person name="Aguilar-Osorio G."/>
            <person name="Amillis S."/>
            <person name="Uchima C.A."/>
            <person name="Anderluh G."/>
            <person name="Asadollahi M."/>
            <person name="Askin M."/>
            <person name="Barry K."/>
            <person name="Battaglia E."/>
            <person name="Bayram O."/>
            <person name="Benocci T."/>
            <person name="Braus-Stromeyer S.A."/>
            <person name="Caldana C."/>
            <person name="Canovas D."/>
            <person name="Cerqueira G.C."/>
            <person name="Chen F."/>
            <person name="Chen W."/>
            <person name="Choi C."/>
            <person name="Clum A."/>
            <person name="Dos Santos R.A."/>
            <person name="Damasio A.R."/>
            <person name="Diallinas G."/>
            <person name="Emri T."/>
            <person name="Fekete E."/>
            <person name="Flipphi M."/>
            <person name="Freyberg S."/>
            <person name="Gallo A."/>
            <person name="Gournas C."/>
            <person name="Habgood R."/>
            <person name="Hainaut M."/>
            <person name="Harispe M.L."/>
            <person name="Henrissat B."/>
            <person name="Hilden K.S."/>
            <person name="Hope R."/>
            <person name="Hossain A."/>
            <person name="Karabika E."/>
            <person name="Karaffa L."/>
            <person name="Karanyi Z."/>
            <person name="Krasevec N."/>
            <person name="Kuo A."/>
            <person name="Kusch H."/>
            <person name="LaButti K."/>
            <person name="Lagendijk E.L."/>
            <person name="Lapidus A."/>
            <person name="Levasseur A."/>
            <person name="Lindquist E."/>
            <person name="Lipzen A."/>
            <person name="Logrieco A.F."/>
            <person name="MacCabe A."/>
            <person name="Maekelae M.R."/>
            <person name="Malavazi I."/>
            <person name="Melin P."/>
            <person name="Meyer V."/>
            <person name="Mielnichuk N."/>
            <person name="Miskei M."/>
            <person name="Molnar A.P."/>
            <person name="Mule G."/>
            <person name="Ngan C.Y."/>
            <person name="Orejas M."/>
            <person name="Orosz E."/>
            <person name="Ouedraogo J.P."/>
            <person name="Overkamp K.M."/>
            <person name="Park H.-S."/>
            <person name="Perrone G."/>
            <person name="Piumi F."/>
            <person name="Punt P.J."/>
            <person name="Ram A.F."/>
            <person name="Ramon A."/>
            <person name="Rauscher S."/>
            <person name="Record E."/>
            <person name="Riano-Pachon D.M."/>
            <person name="Robert V."/>
            <person name="Roehrig J."/>
            <person name="Ruller R."/>
            <person name="Salamov A."/>
            <person name="Salih N.S."/>
            <person name="Samson R.A."/>
            <person name="Sandor E."/>
            <person name="Sanguinetti M."/>
            <person name="Schuetze T."/>
            <person name="Sepcic K."/>
            <person name="Shelest E."/>
            <person name="Sherlock G."/>
            <person name="Sophianopoulou V."/>
            <person name="Squina F.M."/>
            <person name="Sun H."/>
            <person name="Susca A."/>
            <person name="Todd R.B."/>
            <person name="Tsang A."/>
            <person name="Unkles S.E."/>
            <person name="van de Wiele N."/>
            <person name="van Rossen-Uffink D."/>
            <person name="Oliveira J.V."/>
            <person name="Vesth T.C."/>
            <person name="Visser J."/>
            <person name="Yu J.-H."/>
            <person name="Zhou M."/>
            <person name="Andersen M.R."/>
            <person name="Archer D.B."/>
            <person name="Baker S.E."/>
            <person name="Benoit I."/>
            <person name="Brakhage A.A."/>
            <person name="Braus G.H."/>
            <person name="Fischer R."/>
            <person name="Frisvad J.C."/>
            <person name="Goldman G.H."/>
            <person name="Houbraken J."/>
            <person name="Oakley B."/>
            <person name="Pocsi I."/>
            <person name="Scazzocchio C."/>
            <person name="Seiboth B."/>
            <person name="vanKuyk P.A."/>
            <person name="Wortman J."/>
            <person name="Dyer P.S."/>
            <person name="Grigoriev I.V."/>
        </authorList>
    </citation>
    <scope>NUCLEOTIDE SEQUENCE [LARGE SCALE GENOMIC DNA]</scope>
    <source>
        <strain evidence="5">DTO 134E9</strain>
    </source>
</reference>
<dbReference type="GO" id="GO:0046523">
    <property type="term" value="F:S-methyl-5-thioribose-1-phosphate isomerase activity"/>
    <property type="evidence" value="ECO:0007669"/>
    <property type="project" value="TreeGrafter"/>
</dbReference>
<accession>A0A1L9R9N2</accession>
<dbReference type="PANTHER" id="PTHR43475">
    <property type="entry name" value="METHYLTHIORIBOSE-1-PHOSPHATE ISOMERASE"/>
    <property type="match status" value="1"/>
</dbReference>
<evidence type="ECO:0000256" key="1">
    <source>
        <dbReference type="ARBA" id="ARBA00007251"/>
    </source>
</evidence>
<feature type="domain" description="Nudix hydrolase" evidence="3">
    <location>
        <begin position="16"/>
        <end position="163"/>
    </location>
</feature>
<keyword evidence="5" id="KW-1185">Reference proteome</keyword>
<comment type="similarity">
    <text evidence="1 2">Belongs to the eIF-2B alpha/beta/delta subunits family.</text>
</comment>
<organism evidence="4 5">
    <name type="scientific">Aspergillus wentii DTO 134E9</name>
    <dbReference type="NCBI Taxonomy" id="1073089"/>
    <lineage>
        <taxon>Eukaryota</taxon>
        <taxon>Fungi</taxon>
        <taxon>Dikarya</taxon>
        <taxon>Ascomycota</taxon>
        <taxon>Pezizomycotina</taxon>
        <taxon>Eurotiomycetes</taxon>
        <taxon>Eurotiomycetidae</taxon>
        <taxon>Eurotiales</taxon>
        <taxon>Aspergillaceae</taxon>
        <taxon>Aspergillus</taxon>
        <taxon>Aspergillus subgen. Cremei</taxon>
    </lineage>
</organism>
<dbReference type="InterPro" id="IPR000086">
    <property type="entry name" value="NUDIX_hydrolase_dom"/>
</dbReference>
<proteinExistence type="inferred from homology"/>
<dbReference type="Pfam" id="PF01008">
    <property type="entry name" value="IF-2B"/>
    <property type="match status" value="1"/>
</dbReference>
<name>A0A1L9R9N2_ASPWE</name>
<sequence>MGDQGQHQAGLPEPIKKRSVASCFIFRVPRDGKGKPAVALFRRSEKVRTYRHHLAPIAGSIDNEDKSPLDTAWRELQEETSLTPSSLELWRKGKPYTFSDAAIGREWTIHPFAFRLKEPDEGGLGEEGIQTDWEHEEWQWFDPDTVSDNESFGAVPRLRDSLRRVWYEGEMPEHASKALTTGLSHLHTHQDGSRELTALALTAFRDVVTQTRDGIDEHWWELIRMAVWHLWKNGRESMGISTINALVGVLADMNDILGQNIGAEQKWDRMLAMADLHLANRKCIPARIRDSFVSYIQSHFLAGSEPRSKLTILTVSASSTIRDSILDAYASLEGIEELELRILESRPLFEGVSIASSLLSKFQSQFQDSPNKRLKMTIYTDASAALAAADVDIVLFGADRISPAKGVCNKTGSLPAVLGARHAAPKAKVLVLSELEKVEGECCGVQEENAFEENDPIEVLSGWHNDGVKGISILEDEINRTKSGKCETSKVEVKNIYFEWVPLSLVDAFVSEEGVLDEQKIRDKSQEVGANLERYLGGL</sequence>
<dbReference type="Gene3D" id="3.40.50.10470">
    <property type="entry name" value="Translation initiation factor eif-2b, domain 2"/>
    <property type="match status" value="1"/>
</dbReference>
<evidence type="ECO:0000313" key="5">
    <source>
        <dbReference type="Proteomes" id="UP000184383"/>
    </source>
</evidence>
<dbReference type="InterPro" id="IPR000649">
    <property type="entry name" value="IF-2B-related"/>
</dbReference>
<dbReference type="STRING" id="1073089.A0A1L9R9N2"/>
<dbReference type="Proteomes" id="UP000184383">
    <property type="component" value="Unassembled WGS sequence"/>
</dbReference>
<evidence type="ECO:0000313" key="4">
    <source>
        <dbReference type="EMBL" id="OJJ31609.1"/>
    </source>
</evidence>
<gene>
    <name evidence="4" type="ORF">ASPWEDRAFT_119953</name>
</gene>
<dbReference type="Pfam" id="PF00293">
    <property type="entry name" value="NUDIX"/>
    <property type="match status" value="1"/>
</dbReference>
<dbReference type="InterPro" id="IPR042529">
    <property type="entry name" value="IF_2B-like_C"/>
</dbReference>
<dbReference type="CDD" id="cd18872">
    <property type="entry name" value="NUDIX_eIF-2B"/>
    <property type="match status" value="1"/>
</dbReference>
<dbReference type="SUPFAM" id="SSF55811">
    <property type="entry name" value="Nudix"/>
    <property type="match status" value="1"/>
</dbReference>
<dbReference type="InterPro" id="IPR037171">
    <property type="entry name" value="NagB/RpiA_transferase-like"/>
</dbReference>
<dbReference type="InterPro" id="IPR015797">
    <property type="entry name" value="NUDIX_hydrolase-like_dom_sf"/>
</dbReference>
<protein>
    <recommendedName>
        <fullName evidence="3">Nudix hydrolase domain-containing protein</fullName>
    </recommendedName>
</protein>
<evidence type="ECO:0000259" key="3">
    <source>
        <dbReference type="PROSITE" id="PS51462"/>
    </source>
</evidence>
<dbReference type="PANTHER" id="PTHR43475:SF3">
    <property type="entry name" value="TRANSLATION INITIATION FACTOR EIF-2B SUBUNIT FAMILY PROTEIN (AFU_ORTHOLOGUE AFUA_2G14290)"/>
    <property type="match status" value="1"/>
</dbReference>
<dbReference type="GeneID" id="63744804"/>
<dbReference type="EMBL" id="KV878216">
    <property type="protein sequence ID" value="OJJ31609.1"/>
    <property type="molecule type" value="Genomic_DNA"/>
</dbReference>
<dbReference type="Gene3D" id="3.90.79.10">
    <property type="entry name" value="Nucleoside Triphosphate Pyrophosphohydrolase"/>
    <property type="match status" value="1"/>
</dbReference>
<dbReference type="RefSeq" id="XP_040685286.1">
    <property type="nucleotide sequence ID" value="XM_040828956.1"/>
</dbReference>
<dbReference type="AlphaFoldDB" id="A0A1L9R9N2"/>
<evidence type="ECO:0000256" key="2">
    <source>
        <dbReference type="RuleBase" id="RU003814"/>
    </source>
</evidence>
<dbReference type="SUPFAM" id="SSF100950">
    <property type="entry name" value="NagB/RpiA/CoA transferase-like"/>
    <property type="match status" value="1"/>
</dbReference>
<dbReference type="PROSITE" id="PS51462">
    <property type="entry name" value="NUDIX"/>
    <property type="match status" value="1"/>
</dbReference>
<dbReference type="VEuPathDB" id="FungiDB:ASPWEDRAFT_119953"/>